<dbReference type="EMBL" id="FRBX01000001">
    <property type="protein sequence ID" value="SHL45554.1"/>
    <property type="molecule type" value="Genomic_DNA"/>
</dbReference>
<organism evidence="4 5">
    <name type="scientific">Flavobacterium pectinovorum</name>
    <dbReference type="NCBI Taxonomy" id="29533"/>
    <lineage>
        <taxon>Bacteria</taxon>
        <taxon>Pseudomonadati</taxon>
        <taxon>Bacteroidota</taxon>
        <taxon>Flavobacteriia</taxon>
        <taxon>Flavobacteriales</taxon>
        <taxon>Flavobacteriaceae</taxon>
        <taxon>Flavobacterium</taxon>
    </lineage>
</organism>
<reference evidence="4 5" key="1">
    <citation type="submission" date="2016-11" db="EMBL/GenBank/DDBJ databases">
        <authorList>
            <person name="Varghese N."/>
            <person name="Submissions S."/>
        </authorList>
    </citation>
    <scope>NUCLEOTIDE SEQUENCE [LARGE SCALE GENOMIC DNA]</scope>
    <source>
        <strain evidence="4 5">DSM 6368</strain>
    </source>
</reference>
<evidence type="ECO:0000256" key="1">
    <source>
        <dbReference type="ARBA" id="ARBA00022729"/>
    </source>
</evidence>
<dbReference type="InterPro" id="IPR003140">
    <property type="entry name" value="PLipase/COase/thioEstase"/>
</dbReference>
<feature type="signal peptide" evidence="2">
    <location>
        <begin position="1"/>
        <end position="22"/>
    </location>
</feature>
<dbReference type="PANTHER" id="PTHR43037:SF1">
    <property type="entry name" value="BLL1128 PROTEIN"/>
    <property type="match status" value="1"/>
</dbReference>
<dbReference type="InterPro" id="IPR050955">
    <property type="entry name" value="Plant_Biomass_Hydrol_Est"/>
</dbReference>
<keyword evidence="1 2" id="KW-0732">Signal</keyword>
<dbReference type="Proteomes" id="UP000184216">
    <property type="component" value="Unassembled WGS sequence"/>
</dbReference>
<dbReference type="Pfam" id="PF02230">
    <property type="entry name" value="Abhydrolase_2"/>
    <property type="match status" value="1"/>
</dbReference>
<dbReference type="InterPro" id="IPR029058">
    <property type="entry name" value="AB_hydrolase_fold"/>
</dbReference>
<dbReference type="RefSeq" id="WP_243396770.1">
    <property type="nucleotide sequence ID" value="NZ_FRBX01000001.1"/>
</dbReference>
<feature type="domain" description="Phospholipase/carboxylesterase/thioesterase" evidence="3">
    <location>
        <begin position="99"/>
        <end position="220"/>
    </location>
</feature>
<name>A0ABY1IYS8_9FLAO</name>
<protein>
    <submittedName>
        <fullName evidence="4">Phospholipase/Carboxylesterase</fullName>
    </submittedName>
</protein>
<evidence type="ECO:0000313" key="4">
    <source>
        <dbReference type="EMBL" id="SHL45554.1"/>
    </source>
</evidence>
<sequence length="241" mass="27217">MAFKIKNSITLLLILFSVIGFAQSETNGKLKTVVVANYELGYALHKPANTKEKRPLIVFISGDGEKGTDIEKVKIHGPLKYLKTHQLDAYVLAPQCKEGEKWSIESIYELILKIQKENKIDPDRIYVTGLSSGGWAAWNLALSYPDMFAAIVPISGFVDLIELESACKIANIPTRIYHGLLDDVVKVDYAIAIYKELKKCNAKDVQLTIFDDAGHDSWTRVYDNPEIYDWMLKQMKTNTNK</sequence>
<feature type="chain" id="PRO_5047074925" evidence="2">
    <location>
        <begin position="23"/>
        <end position="241"/>
    </location>
</feature>
<evidence type="ECO:0000259" key="3">
    <source>
        <dbReference type="Pfam" id="PF02230"/>
    </source>
</evidence>
<keyword evidence="5" id="KW-1185">Reference proteome</keyword>
<dbReference type="SUPFAM" id="SSF53474">
    <property type="entry name" value="alpha/beta-Hydrolases"/>
    <property type="match status" value="1"/>
</dbReference>
<gene>
    <name evidence="4" type="ORF">SAMN05444387_0647</name>
</gene>
<dbReference type="PANTHER" id="PTHR43037">
    <property type="entry name" value="UNNAMED PRODUCT-RELATED"/>
    <property type="match status" value="1"/>
</dbReference>
<evidence type="ECO:0000256" key="2">
    <source>
        <dbReference type="SAM" id="SignalP"/>
    </source>
</evidence>
<accession>A0ABY1IYS8</accession>
<proteinExistence type="predicted"/>
<dbReference type="Gene3D" id="3.40.50.1820">
    <property type="entry name" value="alpha/beta hydrolase"/>
    <property type="match status" value="1"/>
</dbReference>
<evidence type="ECO:0000313" key="5">
    <source>
        <dbReference type="Proteomes" id="UP000184216"/>
    </source>
</evidence>
<comment type="caution">
    <text evidence="4">The sequence shown here is derived from an EMBL/GenBank/DDBJ whole genome shotgun (WGS) entry which is preliminary data.</text>
</comment>